<comment type="caution">
    <text evidence="5">The sequence shown here is derived from an EMBL/GenBank/DDBJ whole genome shotgun (WGS) entry which is preliminary data.</text>
</comment>
<dbReference type="RefSeq" id="XP_067696190.1">
    <property type="nucleotide sequence ID" value="XM_067840087.1"/>
</dbReference>
<dbReference type="InterPro" id="IPR027417">
    <property type="entry name" value="P-loop_NTPase"/>
</dbReference>
<evidence type="ECO:0008006" key="7">
    <source>
        <dbReference type="Google" id="ProtNLM"/>
    </source>
</evidence>
<dbReference type="InterPro" id="IPR038718">
    <property type="entry name" value="SNF2-like_sf"/>
</dbReference>
<evidence type="ECO:0000256" key="2">
    <source>
        <dbReference type="SAM" id="MobiDB-lite"/>
    </source>
</evidence>
<dbReference type="PANTHER" id="PTHR45629">
    <property type="entry name" value="SNF2/RAD54 FAMILY MEMBER"/>
    <property type="match status" value="1"/>
</dbReference>
<dbReference type="AlphaFoldDB" id="A0A836H9M7"/>
<dbReference type="SUPFAM" id="SSF52540">
    <property type="entry name" value="P-loop containing nucleoside triphosphate hydrolases"/>
    <property type="match status" value="2"/>
</dbReference>
<protein>
    <recommendedName>
        <fullName evidence="7">DNA excision/repair protein SNF2</fullName>
    </recommendedName>
</protein>
<dbReference type="GO" id="GO:0015616">
    <property type="term" value="F:DNA translocase activity"/>
    <property type="evidence" value="ECO:0007669"/>
    <property type="project" value="TreeGrafter"/>
</dbReference>
<dbReference type="GO" id="GO:0016787">
    <property type="term" value="F:hydrolase activity"/>
    <property type="evidence" value="ECO:0007669"/>
    <property type="project" value="UniProtKB-KW"/>
</dbReference>
<dbReference type="SMART" id="SM00487">
    <property type="entry name" value="DEXDc"/>
    <property type="match status" value="1"/>
</dbReference>
<sequence>MEHDDLLDDLLSWRPSAPCGPKTESSCCITTAATTSFSSISPHALSRKPHAGSLQETCVNTAATTTKAGNASADRCNRDASDADEQQSGRRAASAPDETAALPPPTTPTFDVEPDVLRRLFPHQRAGVQWLYFRHCKSRACLLADEMGLGKTVQVAAFLGQLYAREMIKTTILVVPPTLLSMWTTAFAEWGSASLKRLVEVIHSEPRKKRLARWRKLRYGVPCVLLTTYGVLRQDAADMSATLVDYVVLDEAHLIKDPRTCVFKSALTLAARHKIALTGTPLMNTFDDLWSVFRFLDGSIIDMDKSSFNAVSATLLRGNERDASAVQREAASRELSRLQAAIRPFMLRREKKDIDAEVLSSSKEDVVVWVRLTDVQQQLYAAFLESKEVALARDGAADVDLTEGTDGEEGVAIEKRSLGGGDPSADATTASPSTNPLLLLTMLSQICNHPWLSLVDETFATALARNPYEAPVAEIGNIFGGAKLWVALQLILRCVSEGRRTLVFSRSKRLLHLLSFLLREFRLPYTHVDGDTPSERRCAEVHRFNSDASLWACLLTTQVGGVGLTFTAASAVVLLDPSWNPSADAQAVDRVHRIGQQRDVVVFRLVTCGTVEEKVYRNQIFKRMAALQSVKGSGGGECSRPPAPEAGGELYRYFTRLQLRSMFVMENLEHTSTAEQLEILHPGRVRSQLREELCRIDGVCDVSDNACVLAEAVDAGAARSDDAQLMHAPSASPDRTWRAASVSPTPSQTSLRQQTLKRLRIRSDDSKYEADAPRRRRISAEGAFTSEHVATDGCDASASLGKSLHVVLRPTAPVTSTVTEVQGFRHVSRSPALSPLAACGATAATPLQPCGSGTEASLAARRLPEVTDEGETLAAPVPVSLSSESLEHADGATMSAAVLPATDTTCTAAHRAAVDVPSSWGNADGSEALVSAVAAAEAWERASNGCSSAEFASCRSSF</sequence>
<keyword evidence="1" id="KW-0378">Hydrolase</keyword>
<feature type="region of interest" description="Disordered" evidence="2">
    <location>
        <begin position="725"/>
        <end position="755"/>
    </location>
</feature>
<organism evidence="5 6">
    <name type="scientific">Leishmania enriettii</name>
    <dbReference type="NCBI Taxonomy" id="5663"/>
    <lineage>
        <taxon>Eukaryota</taxon>
        <taxon>Discoba</taxon>
        <taxon>Euglenozoa</taxon>
        <taxon>Kinetoplastea</taxon>
        <taxon>Metakinetoplastina</taxon>
        <taxon>Trypanosomatida</taxon>
        <taxon>Trypanosomatidae</taxon>
        <taxon>Leishmaniinae</taxon>
        <taxon>Leishmania</taxon>
    </lineage>
</organism>
<dbReference type="InterPro" id="IPR001650">
    <property type="entry name" value="Helicase_C-like"/>
</dbReference>
<dbReference type="OrthoDB" id="413460at2759"/>
<feature type="region of interest" description="Disordered" evidence="2">
    <location>
        <begin position="69"/>
        <end position="111"/>
    </location>
</feature>
<accession>A0A836H9M7</accession>
<dbReference type="EMBL" id="JAFHKP010000001">
    <property type="protein sequence ID" value="KAG5487374.1"/>
    <property type="molecule type" value="Genomic_DNA"/>
</dbReference>
<evidence type="ECO:0000259" key="4">
    <source>
        <dbReference type="PROSITE" id="PS51194"/>
    </source>
</evidence>
<dbReference type="PANTHER" id="PTHR45629:SF7">
    <property type="entry name" value="DNA EXCISION REPAIR PROTEIN ERCC-6-RELATED"/>
    <property type="match status" value="1"/>
</dbReference>
<name>A0A836H9M7_LEIEN</name>
<dbReference type="CDD" id="cd18793">
    <property type="entry name" value="SF2_C_SNF"/>
    <property type="match status" value="1"/>
</dbReference>
<dbReference type="InterPro" id="IPR014001">
    <property type="entry name" value="Helicase_ATP-bd"/>
</dbReference>
<keyword evidence="6" id="KW-1185">Reference proteome</keyword>
<dbReference type="SMART" id="SM00490">
    <property type="entry name" value="HELICc"/>
    <property type="match status" value="1"/>
</dbReference>
<dbReference type="KEGG" id="lenr:94175597"/>
<proteinExistence type="predicted"/>
<dbReference type="GO" id="GO:0005524">
    <property type="term" value="F:ATP binding"/>
    <property type="evidence" value="ECO:0007669"/>
    <property type="project" value="InterPro"/>
</dbReference>
<dbReference type="PROSITE" id="PS51194">
    <property type="entry name" value="HELICASE_CTER"/>
    <property type="match status" value="1"/>
</dbReference>
<dbReference type="Pfam" id="PF00271">
    <property type="entry name" value="Helicase_C"/>
    <property type="match status" value="1"/>
</dbReference>
<dbReference type="InterPro" id="IPR000330">
    <property type="entry name" value="SNF2_N"/>
</dbReference>
<evidence type="ECO:0000256" key="1">
    <source>
        <dbReference type="ARBA" id="ARBA00022801"/>
    </source>
</evidence>
<gene>
    <name evidence="5" type="ORF">CUR178_08460</name>
</gene>
<evidence type="ECO:0000259" key="3">
    <source>
        <dbReference type="PROSITE" id="PS51192"/>
    </source>
</evidence>
<dbReference type="Gene3D" id="3.40.50.10810">
    <property type="entry name" value="Tandem AAA-ATPase domain"/>
    <property type="match status" value="1"/>
</dbReference>
<dbReference type="InterPro" id="IPR049730">
    <property type="entry name" value="SNF2/RAD54-like_C"/>
</dbReference>
<feature type="domain" description="Helicase ATP-binding" evidence="3">
    <location>
        <begin position="132"/>
        <end position="299"/>
    </location>
</feature>
<reference evidence="5 6" key="1">
    <citation type="submission" date="2021-02" db="EMBL/GenBank/DDBJ databases">
        <title>Leishmania (Mundinia) enrietti genome sequencing and assembly.</title>
        <authorList>
            <person name="Almutairi H."/>
            <person name="Gatherer D."/>
        </authorList>
    </citation>
    <scope>NUCLEOTIDE SEQUENCE [LARGE SCALE GENOMIC DNA]</scope>
    <source>
        <strain evidence="5">CUR178</strain>
    </source>
</reference>
<dbReference type="PROSITE" id="PS51192">
    <property type="entry name" value="HELICASE_ATP_BIND_1"/>
    <property type="match status" value="1"/>
</dbReference>
<evidence type="ECO:0000313" key="5">
    <source>
        <dbReference type="EMBL" id="KAG5487374.1"/>
    </source>
</evidence>
<dbReference type="Proteomes" id="UP000674179">
    <property type="component" value="Chromosome 1"/>
</dbReference>
<dbReference type="InterPro" id="IPR050496">
    <property type="entry name" value="SNF2_RAD54_helicase_repair"/>
</dbReference>
<evidence type="ECO:0000313" key="6">
    <source>
        <dbReference type="Proteomes" id="UP000674179"/>
    </source>
</evidence>
<feature type="compositionally biased region" description="Polar residues" evidence="2">
    <location>
        <begin position="742"/>
        <end position="754"/>
    </location>
</feature>
<dbReference type="Pfam" id="PF00176">
    <property type="entry name" value="SNF2-rel_dom"/>
    <property type="match status" value="1"/>
</dbReference>
<dbReference type="GeneID" id="94175597"/>
<dbReference type="Gene3D" id="3.40.50.300">
    <property type="entry name" value="P-loop containing nucleotide triphosphate hydrolases"/>
    <property type="match status" value="1"/>
</dbReference>
<feature type="domain" description="Helicase C-terminal" evidence="4">
    <location>
        <begin position="486"/>
        <end position="648"/>
    </location>
</feature>